<keyword evidence="1" id="KW-0560">Oxidoreductase</keyword>
<dbReference type="AlphaFoldDB" id="A0A9P5K6D5"/>
<dbReference type="GO" id="GO:0016491">
    <property type="term" value="F:oxidoreductase activity"/>
    <property type="evidence" value="ECO:0007669"/>
    <property type="project" value="UniProtKB-KW"/>
</dbReference>
<dbReference type="PANTHER" id="PTHR11732">
    <property type="entry name" value="ALDO/KETO REDUCTASE"/>
    <property type="match status" value="1"/>
</dbReference>
<name>A0A9P5K6D5_COLSI</name>
<dbReference type="PRINTS" id="PR00069">
    <property type="entry name" value="ALDKETRDTASE"/>
</dbReference>
<sequence>MISEGSIIRVALIQDLLLIVNVAGRYLYKNAAGDVLPIVCAELDGLNAELTTFDDVLHLCANKNEKEIGSAIETLRKEEPAFKREDLFITSKAWNSHHRPENLKKAVDQTLKDLGTDYLDLYLIHWPVNFAAVDDAKSDTGVKLEPSEGGNMLLDRQLSLTATWEAMIEVQKAGKVKSIGVSNFSPAHIQKLIDETGVVPAVNQVEAHPLLIQQELLDYCTSKGIHITAYMPFGGDAARGGARVLGNPAVDNIARKFGFSVLPKSVKASRIESNFQVFDLDGDSYEALTELGRKDPARFGGLPFTFNPAWKVNVFDTPGERNAGLHEPF</sequence>
<dbReference type="PROSITE" id="PS00063">
    <property type="entry name" value="ALDOKETO_REDUCTASE_3"/>
    <property type="match status" value="1"/>
</dbReference>
<dbReference type="InterPro" id="IPR018170">
    <property type="entry name" value="Aldo/ket_reductase_CS"/>
</dbReference>
<feature type="domain" description="NADP-dependent oxidoreductase" evidence="2">
    <location>
        <begin position="62"/>
        <end position="240"/>
    </location>
</feature>
<organism evidence="3 4">
    <name type="scientific">Colletotrichum siamense</name>
    <name type="common">Anthracnose fungus</name>
    <dbReference type="NCBI Taxonomy" id="690259"/>
    <lineage>
        <taxon>Eukaryota</taxon>
        <taxon>Fungi</taxon>
        <taxon>Dikarya</taxon>
        <taxon>Ascomycota</taxon>
        <taxon>Pezizomycotina</taxon>
        <taxon>Sordariomycetes</taxon>
        <taxon>Hypocreomycetidae</taxon>
        <taxon>Glomerellales</taxon>
        <taxon>Glomerellaceae</taxon>
        <taxon>Colletotrichum</taxon>
        <taxon>Colletotrichum gloeosporioides species complex</taxon>
    </lineage>
</organism>
<dbReference type="PROSITE" id="PS00062">
    <property type="entry name" value="ALDOKETO_REDUCTASE_2"/>
    <property type="match status" value="1"/>
</dbReference>
<dbReference type="Proteomes" id="UP000711996">
    <property type="component" value="Unassembled WGS sequence"/>
</dbReference>
<evidence type="ECO:0000313" key="3">
    <source>
        <dbReference type="EMBL" id="KAF4860677.1"/>
    </source>
</evidence>
<accession>A0A9P5K6D5</accession>
<protein>
    <submittedName>
        <fullName evidence="3">Aldehyde reductase 1</fullName>
    </submittedName>
</protein>
<dbReference type="OrthoDB" id="416253at2759"/>
<dbReference type="Pfam" id="PF00248">
    <property type="entry name" value="Aldo_ket_red"/>
    <property type="match status" value="1"/>
</dbReference>
<proteinExistence type="predicted"/>
<evidence type="ECO:0000259" key="2">
    <source>
        <dbReference type="Pfam" id="PF00248"/>
    </source>
</evidence>
<dbReference type="Gene3D" id="3.20.20.100">
    <property type="entry name" value="NADP-dependent oxidoreductase domain"/>
    <property type="match status" value="1"/>
</dbReference>
<reference evidence="3" key="1">
    <citation type="submission" date="2019-06" db="EMBL/GenBank/DDBJ databases">
        <authorList>
            <person name="Gan P."/>
            <person name="Shirasu K."/>
        </authorList>
    </citation>
    <scope>NUCLEOTIDE SEQUENCE [LARGE SCALE GENOMIC DNA]</scope>
    <source>
        <strain evidence="3">CAD2</strain>
    </source>
</reference>
<evidence type="ECO:0000256" key="1">
    <source>
        <dbReference type="ARBA" id="ARBA00023002"/>
    </source>
</evidence>
<dbReference type="InterPro" id="IPR020471">
    <property type="entry name" value="AKR"/>
</dbReference>
<keyword evidence="4" id="KW-1185">Reference proteome</keyword>
<evidence type="ECO:0000313" key="4">
    <source>
        <dbReference type="Proteomes" id="UP000711996"/>
    </source>
</evidence>
<dbReference type="InterPro" id="IPR023210">
    <property type="entry name" value="NADP_OxRdtase_dom"/>
</dbReference>
<comment type="caution">
    <text evidence="3">The sequence shown here is derived from an EMBL/GenBank/DDBJ whole genome shotgun (WGS) entry which is preliminary data.</text>
</comment>
<dbReference type="EMBL" id="QPMT01000012">
    <property type="protein sequence ID" value="KAF4860677.1"/>
    <property type="molecule type" value="Genomic_DNA"/>
</dbReference>
<gene>
    <name evidence="3" type="primary">ARI</name>
    <name evidence="3" type="ORF">CGCSCA2_v004917</name>
</gene>
<dbReference type="SUPFAM" id="SSF51430">
    <property type="entry name" value="NAD(P)-linked oxidoreductase"/>
    <property type="match status" value="1"/>
</dbReference>
<dbReference type="InterPro" id="IPR036812">
    <property type="entry name" value="NAD(P)_OxRdtase_dom_sf"/>
</dbReference>